<feature type="compositionally biased region" description="Low complexity" evidence="1">
    <location>
        <begin position="239"/>
        <end position="253"/>
    </location>
</feature>
<organism evidence="2 3">
    <name type="scientific">Mortierella polycephala</name>
    <dbReference type="NCBI Taxonomy" id="41804"/>
    <lineage>
        <taxon>Eukaryota</taxon>
        <taxon>Fungi</taxon>
        <taxon>Fungi incertae sedis</taxon>
        <taxon>Mucoromycota</taxon>
        <taxon>Mortierellomycotina</taxon>
        <taxon>Mortierellomycetes</taxon>
        <taxon>Mortierellales</taxon>
        <taxon>Mortierellaceae</taxon>
        <taxon>Mortierella</taxon>
    </lineage>
</organism>
<feature type="compositionally biased region" description="Polar residues" evidence="1">
    <location>
        <begin position="597"/>
        <end position="609"/>
    </location>
</feature>
<dbReference type="OrthoDB" id="2428534at2759"/>
<proteinExistence type="predicted"/>
<feature type="region of interest" description="Disordered" evidence="1">
    <location>
        <begin position="836"/>
        <end position="859"/>
    </location>
</feature>
<accession>A0A9P6Q264</accession>
<feature type="region of interest" description="Disordered" evidence="1">
    <location>
        <begin position="330"/>
        <end position="380"/>
    </location>
</feature>
<feature type="compositionally biased region" description="Low complexity" evidence="1">
    <location>
        <begin position="552"/>
        <end position="562"/>
    </location>
</feature>
<protein>
    <submittedName>
        <fullName evidence="2">Uncharacterized protein</fullName>
    </submittedName>
</protein>
<name>A0A9P6Q264_9FUNG</name>
<dbReference type="EMBL" id="JAAAJA010000248">
    <property type="protein sequence ID" value="KAG0257720.1"/>
    <property type="molecule type" value="Genomic_DNA"/>
</dbReference>
<reference evidence="2" key="1">
    <citation type="journal article" date="2020" name="Fungal Divers.">
        <title>Resolving the Mortierellaceae phylogeny through synthesis of multi-gene phylogenetics and phylogenomics.</title>
        <authorList>
            <person name="Vandepol N."/>
            <person name="Liber J."/>
            <person name="Desiro A."/>
            <person name="Na H."/>
            <person name="Kennedy M."/>
            <person name="Barry K."/>
            <person name="Grigoriev I.V."/>
            <person name="Miller A.N."/>
            <person name="O'Donnell K."/>
            <person name="Stajich J.E."/>
            <person name="Bonito G."/>
        </authorList>
    </citation>
    <scope>NUCLEOTIDE SEQUENCE</scope>
    <source>
        <strain evidence="2">KOD948</strain>
    </source>
</reference>
<feature type="compositionally biased region" description="Polar residues" evidence="1">
    <location>
        <begin position="697"/>
        <end position="710"/>
    </location>
</feature>
<feature type="region of interest" description="Disordered" evidence="1">
    <location>
        <begin position="424"/>
        <end position="515"/>
    </location>
</feature>
<keyword evidence="3" id="KW-1185">Reference proteome</keyword>
<feature type="region of interest" description="Disordered" evidence="1">
    <location>
        <begin position="94"/>
        <end position="173"/>
    </location>
</feature>
<feature type="compositionally biased region" description="Basic and acidic residues" evidence="1">
    <location>
        <begin position="563"/>
        <end position="578"/>
    </location>
</feature>
<feature type="compositionally biased region" description="Low complexity" evidence="1">
    <location>
        <begin position="684"/>
        <end position="696"/>
    </location>
</feature>
<sequence>MGRDYTIPGIMGDAANSDDSGYDLSMDHPGYTLPFSNIAYHLYPENNDLSTRNNAAVAERAFQRIEDSYEEYERMTDVFQVELDRRQQLADVRKERERAAKEERQRQLKETKRKSKKRAASVSIASSSASSSSAPTPSLLATSVPSFSSSWLSKTPQHQHRSIRKKRKQGIPVHPSVVDRIPGITLRIQPDLEQQLQVEIVKNVDDYQDEESLMVTVPEDMELDSPMDMDLMVPRATREGSTSSVSGRSSSIGSREEPLSPPRRSRTELDLDMIRKSIESGRPSYVPLLSSPWQSSMPTESFLYQQLKQEDMDDGQDLRMASNSGASHLYQKHQHQNGFGNGSRSLDLKVPTESGLRLSSEDSDDHLEQENSRTPTAVVKRAESPLSWNNFSTRECKVNKVIGRYDPEFELLEGIVQEAVARQYAAAHHPSANEEPSDREGSQTKDQKNRQSSSHRQENDGSFVIPAAQRTIGTRNSSRRQGGLASVTETSTTTTSLSPKKTRATRSRTHYGDGEIDRGTGVELVEAYDDIERVLKEKRQRKREERRRAESEAASMNENMSEAGRDEDNGYQDDHEVGLGDDIMNEEEDAKGHAEICQSSLEPQKQQPASRFKKPPPLSSAALQNDITQENRSRATPTSPPSPPHSRQVTPSKGESTVTSRRASLSLPHGRGGAHVMSHAESDTTSTPPTTPTRTTISDNANPGQDQQFHTAALPVAGKTRSRARSLSIMSESDKSTSMGFFEHALDLMEAKRKAALAKKKAAAATAAAAPSHAIATAASASASISTSINDTLDPNELERELKNLSSKSTETCVASNLPKSSKSLPGRVLRRVRSQHHDPFYVTEPTTSSARADKDSRNLDSKDGDVLIDLLDPDCTSCRLELSVDERRSWKQARMAGEVQLNPRTWSRTAILCDACRTQYQRHRLRCTQCFYIPVMTSTQDEDDALKAGDTCIRCKAGTWLKENIA</sequence>
<feature type="region of interest" description="Disordered" evidence="1">
    <location>
        <begin position="538"/>
        <end position="735"/>
    </location>
</feature>
<dbReference type="AlphaFoldDB" id="A0A9P6Q264"/>
<feature type="compositionally biased region" description="Basic residues" evidence="1">
    <location>
        <begin position="157"/>
        <end position="169"/>
    </location>
</feature>
<feature type="compositionally biased region" description="Polar residues" evidence="1">
    <location>
        <begin position="621"/>
        <end position="630"/>
    </location>
</feature>
<feature type="compositionally biased region" description="Basic residues" evidence="1">
    <location>
        <begin position="500"/>
        <end position="509"/>
    </location>
</feature>
<feature type="compositionally biased region" description="Low complexity" evidence="1">
    <location>
        <begin position="120"/>
        <end position="143"/>
    </location>
</feature>
<feature type="region of interest" description="Disordered" evidence="1">
    <location>
        <begin position="235"/>
        <end position="269"/>
    </location>
</feature>
<feature type="compositionally biased region" description="Low complexity" evidence="1">
    <location>
        <begin position="486"/>
        <end position="498"/>
    </location>
</feature>
<evidence type="ECO:0000313" key="2">
    <source>
        <dbReference type="EMBL" id="KAG0257720.1"/>
    </source>
</evidence>
<feature type="compositionally biased region" description="Basic and acidic residues" evidence="1">
    <location>
        <begin position="436"/>
        <end position="459"/>
    </location>
</feature>
<feature type="compositionally biased region" description="Polar residues" evidence="1">
    <location>
        <begin position="645"/>
        <end position="663"/>
    </location>
</feature>
<dbReference type="Proteomes" id="UP000726737">
    <property type="component" value="Unassembled WGS sequence"/>
</dbReference>
<evidence type="ECO:0000256" key="1">
    <source>
        <dbReference type="SAM" id="MobiDB-lite"/>
    </source>
</evidence>
<feature type="compositionally biased region" description="Basic and acidic residues" evidence="1">
    <location>
        <begin position="538"/>
        <end position="551"/>
    </location>
</feature>
<feature type="compositionally biased region" description="Basic and acidic residues" evidence="1">
    <location>
        <begin position="94"/>
        <end position="110"/>
    </location>
</feature>
<comment type="caution">
    <text evidence="2">The sequence shown here is derived from an EMBL/GenBank/DDBJ whole genome shotgun (WGS) entry which is preliminary data.</text>
</comment>
<feature type="compositionally biased region" description="Polar residues" evidence="1">
    <location>
        <begin position="144"/>
        <end position="156"/>
    </location>
</feature>
<gene>
    <name evidence="2" type="ORF">BG011_003790</name>
</gene>
<evidence type="ECO:0000313" key="3">
    <source>
        <dbReference type="Proteomes" id="UP000726737"/>
    </source>
</evidence>
<feature type="compositionally biased region" description="Polar residues" evidence="1">
    <location>
        <begin position="471"/>
        <end position="480"/>
    </location>
</feature>